<keyword evidence="1" id="KW-0472">Membrane</keyword>
<dbReference type="Proteomes" id="UP000008466">
    <property type="component" value="Chromosome"/>
</dbReference>
<evidence type="ECO:0000256" key="1">
    <source>
        <dbReference type="SAM" id="Phobius"/>
    </source>
</evidence>
<protein>
    <recommendedName>
        <fullName evidence="4">Lipoprotein</fullName>
    </recommendedName>
</protein>
<dbReference type="KEGG" id="sbu:SpiBuddy_1690"/>
<name>F0RZG3_SPHGB</name>
<dbReference type="HOGENOM" id="CLU_162674_0_0_12"/>
<reference evidence="3" key="1">
    <citation type="submission" date="2011-02" db="EMBL/GenBank/DDBJ databases">
        <title>Complete sequence of Spirochaeta sp. Buddy.</title>
        <authorList>
            <person name="Lucas S."/>
            <person name="Copeland A."/>
            <person name="Lapidus A."/>
            <person name="Cheng J.-F."/>
            <person name="Goodwin L."/>
            <person name="Pitluck S."/>
            <person name="Zeytun A."/>
            <person name="Detter J.C."/>
            <person name="Han C."/>
            <person name="Tapia R."/>
            <person name="Land M."/>
            <person name="Hauser L."/>
            <person name="Kyrpides N."/>
            <person name="Ivanova N."/>
            <person name="Mikhailova N."/>
            <person name="Pagani I."/>
            <person name="Ritalahti K.M."/>
            <person name="Loeffler F.E."/>
            <person name="Woyke T."/>
        </authorList>
    </citation>
    <scope>NUCLEOTIDE SEQUENCE [LARGE SCALE GENOMIC DNA]</scope>
    <source>
        <strain evidence="3">ATCC BAA-1886 / DSM 22777 / Buddy</strain>
    </source>
</reference>
<dbReference type="PROSITE" id="PS51257">
    <property type="entry name" value="PROKAR_LIPOPROTEIN"/>
    <property type="match status" value="1"/>
</dbReference>
<feature type="transmembrane region" description="Helical" evidence="1">
    <location>
        <begin position="68"/>
        <end position="89"/>
    </location>
</feature>
<keyword evidence="1" id="KW-0812">Transmembrane</keyword>
<keyword evidence="3" id="KW-1185">Reference proteome</keyword>
<accession>F0RZG3</accession>
<evidence type="ECO:0000313" key="3">
    <source>
        <dbReference type="Proteomes" id="UP000008466"/>
    </source>
</evidence>
<dbReference type="STRING" id="158189.SpiBuddy_1690"/>
<sequence length="97" mass="10775">MKKPVLLLCVSLIVILLLSGCLARDAMQPTSNVAGFFLGVWHGWMAPIALIVRLFNPAIRIYAVHNTGWWYEFGFYLAIVGGFGTLSLVRKKGDGHR</sequence>
<keyword evidence="1" id="KW-1133">Transmembrane helix</keyword>
<dbReference type="RefSeq" id="WP_013607365.1">
    <property type="nucleotide sequence ID" value="NC_015152.1"/>
</dbReference>
<dbReference type="EMBL" id="CP002541">
    <property type="protein sequence ID" value="ADY13515.1"/>
    <property type="molecule type" value="Genomic_DNA"/>
</dbReference>
<proteinExistence type="predicted"/>
<feature type="transmembrane region" description="Helical" evidence="1">
    <location>
        <begin position="33"/>
        <end position="56"/>
    </location>
</feature>
<organism evidence="2 3">
    <name type="scientific">Sphaerochaeta globosa (strain ATCC BAA-1886 / DSM 22777 / Buddy)</name>
    <name type="common">Spirochaeta sp. (strain Buddy)</name>
    <dbReference type="NCBI Taxonomy" id="158189"/>
    <lineage>
        <taxon>Bacteria</taxon>
        <taxon>Pseudomonadati</taxon>
        <taxon>Spirochaetota</taxon>
        <taxon>Spirochaetia</taxon>
        <taxon>Spirochaetales</taxon>
        <taxon>Sphaerochaetaceae</taxon>
        <taxon>Sphaerochaeta</taxon>
    </lineage>
</organism>
<evidence type="ECO:0000313" key="2">
    <source>
        <dbReference type="EMBL" id="ADY13515.1"/>
    </source>
</evidence>
<dbReference type="OrthoDB" id="165386at2"/>
<evidence type="ECO:0008006" key="4">
    <source>
        <dbReference type="Google" id="ProtNLM"/>
    </source>
</evidence>
<gene>
    <name evidence="2" type="ordered locus">SpiBuddy_1690</name>
</gene>
<dbReference type="AlphaFoldDB" id="F0RZG3"/>